<dbReference type="Gene3D" id="3.50.50.60">
    <property type="entry name" value="FAD/NAD(P)-binding domain"/>
    <property type="match status" value="1"/>
</dbReference>
<keyword evidence="6" id="KW-0560">Oxidoreductase</keyword>
<dbReference type="GO" id="GO:0071949">
    <property type="term" value="F:FAD binding"/>
    <property type="evidence" value="ECO:0007669"/>
    <property type="project" value="InterPro"/>
</dbReference>
<dbReference type="SUPFAM" id="SSF51905">
    <property type="entry name" value="FAD/NAD(P)-binding domain"/>
    <property type="match status" value="1"/>
</dbReference>
<comment type="caution">
    <text evidence="6">The sequence shown here is derived from an EMBL/GenBank/DDBJ whole genome shotgun (WGS) entry which is preliminary data.</text>
</comment>
<dbReference type="PRINTS" id="PR00420">
    <property type="entry name" value="RNGMNOXGNASE"/>
</dbReference>
<dbReference type="InterPro" id="IPR002938">
    <property type="entry name" value="FAD-bd"/>
</dbReference>
<dbReference type="PANTHER" id="PTHR43004">
    <property type="entry name" value="TRK SYSTEM POTASSIUM UPTAKE PROTEIN"/>
    <property type="match status" value="1"/>
</dbReference>
<dbReference type="EMBL" id="BSTI01000014">
    <property type="protein sequence ID" value="GLY68953.1"/>
    <property type="molecule type" value="Genomic_DNA"/>
</dbReference>
<keyword evidence="6" id="KW-0503">Monooxygenase</keyword>
<dbReference type="PANTHER" id="PTHR43004:SF19">
    <property type="entry name" value="BINDING MONOOXYGENASE, PUTATIVE (JCVI)-RELATED"/>
    <property type="match status" value="1"/>
</dbReference>
<dbReference type="Gene3D" id="3.30.9.10">
    <property type="entry name" value="D-Amino Acid Oxidase, subunit A, domain 2"/>
    <property type="match status" value="1"/>
</dbReference>
<dbReference type="NCBIfam" id="NF004780">
    <property type="entry name" value="PRK06126.1"/>
    <property type="match status" value="1"/>
</dbReference>
<sequence length="560" mass="61322">MTQTIDADTDADVLIIGAGPVGLVAALDLSSRGISAIVVEERAFLEPPNVKCNHVASRTMESFRRLGIAGEVRAAGLPRDYPQDVAFRTSLTGREFSRIPIPASGERYTSRTGPDTSWRTPEPPHRINQTFLEPILTRHVAEAPGVTLLNRTRFLSLDQDASSVSAIVSDVDGANERTVRARYLIGADGGRSAVRKQIGAKLSGDPVLQHVQSTCIRAPKLYSLMSAEEPRAWGYYTFNARRVGHVYAIDGSETFLVHTYLSPEEAKTEGSVDRDTAIRAILGVDEAFEYEIVSKEDWVARRLLADRFRDRRVFIAGDASHLWVPFAGFGMNAGIADVLDLTWLLGAHLGGWAEEGILAAYEAERRPITEQVSHFAMNHQRKLARPGLPAALEDDTPEGEEARRTFGAAVHELNEPQFAAAGLNYGYAYHGSPIIVYDGEEAPGYTMGTYVPSTVPGCRAPHFTLADGSSLYDHFSPGYTAVVARGSVVAVLTVEAERRGIPFRVVEVDADALPKEYRCPITLVRQDQTVVWRGGTPDRETAAQLWETLRGNRIEAAAHE</sequence>
<feature type="region of interest" description="Disordered" evidence="4">
    <location>
        <begin position="104"/>
        <end position="124"/>
    </location>
</feature>
<feature type="domain" description="FAD-binding" evidence="5">
    <location>
        <begin position="10"/>
        <end position="375"/>
    </location>
</feature>
<gene>
    <name evidence="6" type="ORF">Atai01_55720</name>
</gene>
<reference evidence="6" key="1">
    <citation type="submission" date="2023-03" db="EMBL/GenBank/DDBJ databases">
        <title>Amycolatopsis taiwanensis NBRC 103393.</title>
        <authorList>
            <person name="Ichikawa N."/>
            <person name="Sato H."/>
            <person name="Tonouchi N."/>
        </authorList>
    </citation>
    <scope>NUCLEOTIDE SEQUENCE</scope>
    <source>
        <strain evidence="6">NBRC 103393</strain>
    </source>
</reference>
<feature type="compositionally biased region" description="Polar residues" evidence="4">
    <location>
        <begin position="110"/>
        <end position="119"/>
    </location>
</feature>
<dbReference type="InterPro" id="IPR050641">
    <property type="entry name" value="RIFMO-like"/>
</dbReference>
<evidence type="ECO:0000313" key="7">
    <source>
        <dbReference type="Proteomes" id="UP001165136"/>
    </source>
</evidence>
<keyword evidence="3" id="KW-0274">FAD</keyword>
<proteinExistence type="predicted"/>
<keyword evidence="2" id="KW-0285">Flavoprotein</keyword>
<protein>
    <submittedName>
        <fullName evidence="6">Monooxygenase</fullName>
    </submittedName>
</protein>
<dbReference type="Proteomes" id="UP001165136">
    <property type="component" value="Unassembled WGS sequence"/>
</dbReference>
<evidence type="ECO:0000256" key="3">
    <source>
        <dbReference type="ARBA" id="ARBA00022827"/>
    </source>
</evidence>
<name>A0A9W6R5C6_9PSEU</name>
<accession>A0A9W6R5C6</accession>
<dbReference type="Gene3D" id="3.40.30.120">
    <property type="match status" value="1"/>
</dbReference>
<dbReference type="Pfam" id="PF01494">
    <property type="entry name" value="FAD_binding_3"/>
    <property type="match status" value="1"/>
</dbReference>
<evidence type="ECO:0000259" key="5">
    <source>
        <dbReference type="Pfam" id="PF01494"/>
    </source>
</evidence>
<dbReference type="GO" id="GO:0016709">
    <property type="term" value="F:oxidoreductase activity, acting on paired donors, with incorporation or reduction of molecular oxygen, NAD(P)H as one donor, and incorporation of one atom of oxygen"/>
    <property type="evidence" value="ECO:0007669"/>
    <property type="project" value="UniProtKB-ARBA"/>
</dbReference>
<evidence type="ECO:0000313" key="6">
    <source>
        <dbReference type="EMBL" id="GLY68953.1"/>
    </source>
</evidence>
<evidence type="ECO:0000256" key="4">
    <source>
        <dbReference type="SAM" id="MobiDB-lite"/>
    </source>
</evidence>
<evidence type="ECO:0000256" key="2">
    <source>
        <dbReference type="ARBA" id="ARBA00022630"/>
    </source>
</evidence>
<dbReference type="AlphaFoldDB" id="A0A9W6R5C6"/>
<dbReference type="InterPro" id="IPR036188">
    <property type="entry name" value="FAD/NAD-bd_sf"/>
</dbReference>
<comment type="cofactor">
    <cofactor evidence="1">
        <name>FAD</name>
        <dbReference type="ChEBI" id="CHEBI:57692"/>
    </cofactor>
</comment>
<keyword evidence="7" id="KW-1185">Reference proteome</keyword>
<organism evidence="6 7">
    <name type="scientific">Amycolatopsis taiwanensis</name>
    <dbReference type="NCBI Taxonomy" id="342230"/>
    <lineage>
        <taxon>Bacteria</taxon>
        <taxon>Bacillati</taxon>
        <taxon>Actinomycetota</taxon>
        <taxon>Actinomycetes</taxon>
        <taxon>Pseudonocardiales</taxon>
        <taxon>Pseudonocardiaceae</taxon>
        <taxon>Amycolatopsis</taxon>
    </lineage>
</organism>
<evidence type="ECO:0000256" key="1">
    <source>
        <dbReference type="ARBA" id="ARBA00001974"/>
    </source>
</evidence>
<dbReference type="RefSeq" id="WP_285488713.1">
    <property type="nucleotide sequence ID" value="NZ_BSTI01000014.1"/>
</dbReference>